<dbReference type="PANTHER" id="PTHR28674:SF1">
    <property type="entry name" value="NOP PROTEIN CHAPERONE 1"/>
    <property type="match status" value="1"/>
</dbReference>
<feature type="compositionally biased region" description="Polar residues" evidence="1">
    <location>
        <begin position="165"/>
        <end position="176"/>
    </location>
</feature>
<evidence type="ECO:0000313" key="2">
    <source>
        <dbReference type="EMBL" id="KIY49948.1"/>
    </source>
</evidence>
<evidence type="ECO:0000256" key="1">
    <source>
        <dbReference type="SAM" id="MobiDB-lite"/>
    </source>
</evidence>
<feature type="compositionally biased region" description="Polar residues" evidence="1">
    <location>
        <begin position="37"/>
        <end position="54"/>
    </location>
</feature>
<proteinExistence type="predicted"/>
<dbReference type="AlphaFoldDB" id="A0A0D7AGH9"/>
<feature type="region of interest" description="Disordered" evidence="1">
    <location>
        <begin position="119"/>
        <end position="185"/>
    </location>
</feature>
<dbReference type="EMBL" id="KN881696">
    <property type="protein sequence ID" value="KIY49948.1"/>
    <property type="molecule type" value="Genomic_DNA"/>
</dbReference>
<dbReference type="GO" id="GO:0000492">
    <property type="term" value="P:box C/D snoRNP assembly"/>
    <property type="evidence" value="ECO:0007669"/>
    <property type="project" value="InterPro"/>
</dbReference>
<dbReference type="GO" id="GO:0062064">
    <property type="term" value="F:box C/D methylation guide snoRNP complex binding"/>
    <property type="evidence" value="ECO:0007669"/>
    <property type="project" value="TreeGrafter"/>
</dbReference>
<organism evidence="2 3">
    <name type="scientific">Fistulina hepatica ATCC 64428</name>
    <dbReference type="NCBI Taxonomy" id="1128425"/>
    <lineage>
        <taxon>Eukaryota</taxon>
        <taxon>Fungi</taxon>
        <taxon>Dikarya</taxon>
        <taxon>Basidiomycota</taxon>
        <taxon>Agaricomycotina</taxon>
        <taxon>Agaricomycetes</taxon>
        <taxon>Agaricomycetidae</taxon>
        <taxon>Agaricales</taxon>
        <taxon>Fistulinaceae</taxon>
        <taxon>Fistulina</taxon>
    </lineage>
</organism>
<gene>
    <name evidence="2" type="ORF">FISHEDRAFT_72177</name>
</gene>
<protein>
    <submittedName>
        <fullName evidence="2">Uncharacterized protein</fullName>
    </submittedName>
</protein>
<feature type="region of interest" description="Disordered" evidence="1">
    <location>
        <begin position="1"/>
        <end position="65"/>
    </location>
</feature>
<keyword evidence="3" id="KW-1185">Reference proteome</keyword>
<dbReference type="OrthoDB" id="1112980at2759"/>
<accession>A0A0D7AGH9</accession>
<dbReference type="PANTHER" id="PTHR28674">
    <property type="entry name" value="SIMILAR TO DNA SEGMENT, CHR 10, WAYNE STATE UNIVERSITY 102,-EXPRESSED"/>
    <property type="match status" value="1"/>
</dbReference>
<dbReference type="InterPro" id="IPR027921">
    <property type="entry name" value="NOPCHAP1"/>
</dbReference>
<feature type="compositionally biased region" description="Basic and acidic residues" evidence="1">
    <location>
        <begin position="1"/>
        <end position="16"/>
    </location>
</feature>
<name>A0A0D7AGH9_9AGAR</name>
<dbReference type="Pfam" id="PF15370">
    <property type="entry name" value="NOPCHAP1"/>
    <property type="match status" value="1"/>
</dbReference>
<feature type="compositionally biased region" description="Acidic residues" evidence="1">
    <location>
        <begin position="123"/>
        <end position="135"/>
    </location>
</feature>
<evidence type="ECO:0000313" key="3">
    <source>
        <dbReference type="Proteomes" id="UP000054144"/>
    </source>
</evidence>
<reference evidence="2 3" key="1">
    <citation type="journal article" date="2015" name="Fungal Genet. Biol.">
        <title>Evolution of novel wood decay mechanisms in Agaricales revealed by the genome sequences of Fistulina hepatica and Cylindrobasidium torrendii.</title>
        <authorList>
            <person name="Floudas D."/>
            <person name="Held B.W."/>
            <person name="Riley R."/>
            <person name="Nagy L.G."/>
            <person name="Koehler G."/>
            <person name="Ransdell A.S."/>
            <person name="Younus H."/>
            <person name="Chow J."/>
            <person name="Chiniquy J."/>
            <person name="Lipzen A."/>
            <person name="Tritt A."/>
            <person name="Sun H."/>
            <person name="Haridas S."/>
            <person name="LaButti K."/>
            <person name="Ohm R.A."/>
            <person name="Kues U."/>
            <person name="Blanchette R.A."/>
            <person name="Grigoriev I.V."/>
            <person name="Minto R.E."/>
            <person name="Hibbett D.S."/>
        </authorList>
    </citation>
    <scope>NUCLEOTIDE SEQUENCE [LARGE SCALE GENOMIC DNA]</scope>
    <source>
        <strain evidence="2 3">ATCC 64428</strain>
    </source>
</reference>
<dbReference type="Proteomes" id="UP000054144">
    <property type="component" value="Unassembled WGS sequence"/>
</dbReference>
<sequence length="185" mass="20529">MEKTTSAKRNQEKEVLEVEDEDERSRRLYATLAKLNEPSSSRHPMQHGPTNPLTRPNIEPLPPSSEVLARAQAFLPQMKAQNDLLVQKNPDDLNIEHIEDVAAPYIEMDLGLGVYTMRRQGDQDDSEEGSSDTDVDSTSNEDSTSDESDSPASRPIRPLPRRAQNMIQVLNEQGLPSSSETGSSS</sequence>